<dbReference type="PROSITE" id="PS51083">
    <property type="entry name" value="ZF_HIT"/>
    <property type="match status" value="1"/>
</dbReference>
<keyword evidence="1" id="KW-0863">Zinc-finger</keyword>
<dbReference type="CDD" id="cd02231">
    <property type="entry name" value="cupin_BLL6423-like"/>
    <property type="match status" value="1"/>
</dbReference>
<dbReference type="PANTHER" id="PTHR36156:SF2">
    <property type="entry name" value="CUPIN TYPE-2 DOMAIN-CONTAINING PROTEIN"/>
    <property type="match status" value="1"/>
</dbReference>
<dbReference type="Gene3D" id="2.60.120.10">
    <property type="entry name" value="Jelly Rolls"/>
    <property type="match status" value="1"/>
</dbReference>
<organism evidence="4 5">
    <name type="scientific">Neohortaea acidophila</name>
    <dbReference type="NCBI Taxonomy" id="245834"/>
    <lineage>
        <taxon>Eukaryota</taxon>
        <taxon>Fungi</taxon>
        <taxon>Dikarya</taxon>
        <taxon>Ascomycota</taxon>
        <taxon>Pezizomycotina</taxon>
        <taxon>Dothideomycetes</taxon>
        <taxon>Dothideomycetidae</taxon>
        <taxon>Mycosphaerellales</taxon>
        <taxon>Teratosphaeriaceae</taxon>
        <taxon>Neohortaea</taxon>
    </lineage>
</organism>
<name>A0A6A6PHZ9_9PEZI</name>
<evidence type="ECO:0000313" key="5">
    <source>
        <dbReference type="Proteomes" id="UP000799767"/>
    </source>
</evidence>
<feature type="compositionally biased region" description="Basic and acidic residues" evidence="2">
    <location>
        <begin position="36"/>
        <end position="58"/>
    </location>
</feature>
<dbReference type="PROSITE" id="PS00028">
    <property type="entry name" value="ZINC_FINGER_C2H2_1"/>
    <property type="match status" value="1"/>
</dbReference>
<dbReference type="OrthoDB" id="5840532at2759"/>
<protein>
    <recommendedName>
        <fullName evidence="3">HIT-type domain-containing protein</fullName>
    </recommendedName>
</protein>
<dbReference type="Gene3D" id="3.30.60.190">
    <property type="match status" value="1"/>
</dbReference>
<evidence type="ECO:0000256" key="2">
    <source>
        <dbReference type="SAM" id="MobiDB-lite"/>
    </source>
</evidence>
<dbReference type="InterPro" id="IPR047142">
    <property type="entry name" value="OryJ/VirC-like"/>
</dbReference>
<sequence>MASKCGVCLDKDSKYKCPVCELRYCSLACYKTHKSTHENDNAGEEGPEKKLPTLRDRPGTTQRAPKVDFTNFEADKDFQRLLARYPLLKVQLQTIYGLTLEPGPDEARSWNRRPLPGFAPPSFIARGGRGRGRGTGRRGMNDRGGRGGYDNASEERERGPWTQAKGDKEAVGVLAKMRTGNVGGEDVAEGMKEFIQLCPTAYLTGHNSKGEAVVHSARPVEWETFDNNQMAMRVAYTTSFPPDLNNDADVAAHEDKLASGKLGLVTAGGTVLRYVDMAPEYECMMHRTQSVDYGIVLEGSVESILDSGERQLLQRGDVMVQRATMHAWRNPSKTEWSRMIFVLQDCKPLFVGGQRLGEDLGPGKDLLPPSGNDQ</sequence>
<feature type="region of interest" description="Disordered" evidence="2">
    <location>
        <begin position="114"/>
        <end position="163"/>
    </location>
</feature>
<dbReference type="CDD" id="cd23024">
    <property type="entry name" value="zf-HIT_ZNHIT2-3"/>
    <property type="match status" value="1"/>
</dbReference>
<keyword evidence="1" id="KW-0862">Zinc</keyword>
<dbReference type="Pfam" id="PF04438">
    <property type="entry name" value="zf-HIT"/>
    <property type="match status" value="1"/>
</dbReference>
<evidence type="ECO:0000313" key="4">
    <source>
        <dbReference type="EMBL" id="KAF2479153.1"/>
    </source>
</evidence>
<dbReference type="SUPFAM" id="SSF144232">
    <property type="entry name" value="HIT/MYND zinc finger-like"/>
    <property type="match status" value="1"/>
</dbReference>
<dbReference type="InterPro" id="IPR007529">
    <property type="entry name" value="Znf_HIT"/>
</dbReference>
<dbReference type="Proteomes" id="UP000799767">
    <property type="component" value="Unassembled WGS sequence"/>
</dbReference>
<dbReference type="AlphaFoldDB" id="A0A6A6PHZ9"/>
<dbReference type="EMBL" id="MU001642">
    <property type="protein sequence ID" value="KAF2479153.1"/>
    <property type="molecule type" value="Genomic_DNA"/>
</dbReference>
<dbReference type="InterPro" id="IPR013087">
    <property type="entry name" value="Znf_C2H2_type"/>
</dbReference>
<dbReference type="RefSeq" id="XP_033585723.1">
    <property type="nucleotide sequence ID" value="XM_033738281.1"/>
</dbReference>
<dbReference type="InterPro" id="IPR014710">
    <property type="entry name" value="RmlC-like_jellyroll"/>
</dbReference>
<dbReference type="GO" id="GO:0008270">
    <property type="term" value="F:zinc ion binding"/>
    <property type="evidence" value="ECO:0007669"/>
    <property type="project" value="UniProtKB-UniRule"/>
</dbReference>
<keyword evidence="1" id="KW-0479">Metal-binding</keyword>
<proteinExistence type="predicted"/>
<feature type="domain" description="HIT-type" evidence="3">
    <location>
        <begin position="5"/>
        <end position="42"/>
    </location>
</feature>
<dbReference type="SUPFAM" id="SSF51182">
    <property type="entry name" value="RmlC-like cupins"/>
    <property type="match status" value="1"/>
</dbReference>
<feature type="region of interest" description="Disordered" evidence="2">
    <location>
        <begin position="36"/>
        <end position="64"/>
    </location>
</feature>
<keyword evidence="5" id="KW-1185">Reference proteome</keyword>
<feature type="compositionally biased region" description="Basic and acidic residues" evidence="2">
    <location>
        <begin position="153"/>
        <end position="163"/>
    </location>
</feature>
<dbReference type="InterPro" id="IPR011051">
    <property type="entry name" value="RmlC_Cupin_sf"/>
</dbReference>
<dbReference type="GeneID" id="54479283"/>
<reference evidence="4" key="1">
    <citation type="journal article" date="2020" name="Stud. Mycol.">
        <title>101 Dothideomycetes genomes: a test case for predicting lifestyles and emergence of pathogens.</title>
        <authorList>
            <person name="Haridas S."/>
            <person name="Albert R."/>
            <person name="Binder M."/>
            <person name="Bloem J."/>
            <person name="Labutti K."/>
            <person name="Salamov A."/>
            <person name="Andreopoulos B."/>
            <person name="Baker S."/>
            <person name="Barry K."/>
            <person name="Bills G."/>
            <person name="Bluhm B."/>
            <person name="Cannon C."/>
            <person name="Castanera R."/>
            <person name="Culley D."/>
            <person name="Daum C."/>
            <person name="Ezra D."/>
            <person name="Gonzalez J."/>
            <person name="Henrissat B."/>
            <person name="Kuo A."/>
            <person name="Liang C."/>
            <person name="Lipzen A."/>
            <person name="Lutzoni F."/>
            <person name="Magnuson J."/>
            <person name="Mondo S."/>
            <person name="Nolan M."/>
            <person name="Ohm R."/>
            <person name="Pangilinan J."/>
            <person name="Park H.-J."/>
            <person name="Ramirez L."/>
            <person name="Alfaro M."/>
            <person name="Sun H."/>
            <person name="Tritt A."/>
            <person name="Yoshinaga Y."/>
            <person name="Zwiers L.-H."/>
            <person name="Turgeon B."/>
            <person name="Goodwin S."/>
            <person name="Spatafora J."/>
            <person name="Crous P."/>
            <person name="Grigoriev I."/>
        </authorList>
    </citation>
    <scope>NUCLEOTIDE SEQUENCE</scope>
    <source>
        <strain evidence="4">CBS 113389</strain>
    </source>
</reference>
<evidence type="ECO:0000259" key="3">
    <source>
        <dbReference type="PROSITE" id="PS51083"/>
    </source>
</evidence>
<gene>
    <name evidence="4" type="ORF">BDY17DRAFT_356557</name>
</gene>
<evidence type="ECO:0000256" key="1">
    <source>
        <dbReference type="PROSITE-ProRule" id="PRU00453"/>
    </source>
</evidence>
<dbReference type="PANTHER" id="PTHR36156">
    <property type="entry name" value="SLR2101 PROTEIN"/>
    <property type="match status" value="1"/>
</dbReference>
<accession>A0A6A6PHZ9</accession>